<keyword evidence="2" id="KW-0560">Oxidoreductase</keyword>
<evidence type="ECO:0000313" key="2">
    <source>
        <dbReference type="EMBL" id="MBA3926704.1"/>
    </source>
</evidence>
<dbReference type="InterPro" id="IPR007138">
    <property type="entry name" value="ABM_dom"/>
</dbReference>
<dbReference type="Pfam" id="PF03992">
    <property type="entry name" value="ABM"/>
    <property type="match status" value="1"/>
</dbReference>
<dbReference type="EMBL" id="JABJVM010000009">
    <property type="protein sequence ID" value="MBA3926704.1"/>
    <property type="molecule type" value="Genomic_DNA"/>
</dbReference>
<organism evidence="2 3">
    <name type="scientific">Listeria rustica</name>
    <dbReference type="NCBI Taxonomy" id="2713503"/>
    <lineage>
        <taxon>Bacteria</taxon>
        <taxon>Bacillati</taxon>
        <taxon>Bacillota</taxon>
        <taxon>Bacilli</taxon>
        <taxon>Bacillales</taxon>
        <taxon>Listeriaceae</taxon>
        <taxon>Listeria</taxon>
    </lineage>
</organism>
<reference evidence="2 3" key="1">
    <citation type="submission" date="2020-05" db="EMBL/GenBank/DDBJ databases">
        <authorList>
            <person name="Carlin C.R."/>
        </authorList>
    </citation>
    <scope>NUCLEOTIDE SEQUENCE [LARGE SCALE GENOMIC DNA]</scope>
    <source>
        <strain evidence="2 3">FSL W9-0585</strain>
    </source>
</reference>
<dbReference type="PROSITE" id="PS51725">
    <property type="entry name" value="ABM"/>
    <property type="match status" value="1"/>
</dbReference>
<dbReference type="Proteomes" id="UP000548787">
    <property type="component" value="Unassembled WGS sequence"/>
</dbReference>
<dbReference type="RefSeq" id="WP_181676853.1">
    <property type="nucleotide sequence ID" value="NZ_JABJVM010000009.1"/>
</dbReference>
<sequence>MILESALLQVTLGDTKQFENDFATASKFISSIPGYISHELHHCIENPTDYLLLVRWETLEDHTEGFRKSTAYEEWKKLLHHYYNPFPKVKHFTRII</sequence>
<accession>A0A7W1YGJ9</accession>
<evidence type="ECO:0000313" key="3">
    <source>
        <dbReference type="Proteomes" id="UP000548787"/>
    </source>
</evidence>
<name>A0A7W1YGJ9_9LIST</name>
<keyword evidence="3" id="KW-1185">Reference proteome</keyword>
<comment type="caution">
    <text evidence="2">The sequence shown here is derived from an EMBL/GenBank/DDBJ whole genome shotgun (WGS) entry which is preliminary data.</text>
</comment>
<dbReference type="GO" id="GO:0004497">
    <property type="term" value="F:monooxygenase activity"/>
    <property type="evidence" value="ECO:0007669"/>
    <property type="project" value="UniProtKB-KW"/>
</dbReference>
<feature type="domain" description="ABM" evidence="1">
    <location>
        <begin position="2"/>
        <end position="92"/>
    </location>
</feature>
<dbReference type="Gene3D" id="3.30.70.100">
    <property type="match status" value="1"/>
</dbReference>
<evidence type="ECO:0000259" key="1">
    <source>
        <dbReference type="PROSITE" id="PS51725"/>
    </source>
</evidence>
<proteinExistence type="predicted"/>
<dbReference type="InterPro" id="IPR011008">
    <property type="entry name" value="Dimeric_a/b-barrel"/>
</dbReference>
<gene>
    <name evidence="2" type="ORF">HPK16_10165</name>
</gene>
<dbReference type="SUPFAM" id="SSF54909">
    <property type="entry name" value="Dimeric alpha+beta barrel"/>
    <property type="match status" value="1"/>
</dbReference>
<reference evidence="2 3" key="2">
    <citation type="submission" date="2020-08" db="EMBL/GenBank/DDBJ databases">
        <title>Listeria ohnekaius sp. nov. and Listeria portnoyii sp. nov. isolated from non-agricultural and natural environments.</title>
        <authorList>
            <person name="Weller D."/>
            <person name="Belias A.M."/>
            <person name="Liao J."/>
            <person name="Guo S."/>
            <person name="Orsi R.H."/>
            <person name="Wiedmann M."/>
        </authorList>
    </citation>
    <scope>NUCLEOTIDE SEQUENCE [LARGE SCALE GENOMIC DNA]</scope>
    <source>
        <strain evidence="2 3">FSL W9-0585</strain>
    </source>
</reference>
<protein>
    <submittedName>
        <fullName evidence="2">Antibiotic biosynthesis monooxygenase</fullName>
    </submittedName>
</protein>
<keyword evidence="2" id="KW-0503">Monooxygenase</keyword>
<dbReference type="AlphaFoldDB" id="A0A7W1YGJ9"/>